<name>A0A382J4K0_9ZZZZ</name>
<dbReference type="AlphaFoldDB" id="A0A382J4K0"/>
<proteinExistence type="predicted"/>
<accession>A0A382J4K0</accession>
<dbReference type="EMBL" id="UINC01071855">
    <property type="protein sequence ID" value="SVC07084.1"/>
    <property type="molecule type" value="Genomic_DNA"/>
</dbReference>
<gene>
    <name evidence="1" type="ORF">METZ01_LOCUS259938</name>
</gene>
<organism evidence="1">
    <name type="scientific">marine metagenome</name>
    <dbReference type="NCBI Taxonomy" id="408172"/>
    <lineage>
        <taxon>unclassified sequences</taxon>
        <taxon>metagenomes</taxon>
        <taxon>ecological metagenomes</taxon>
    </lineage>
</organism>
<evidence type="ECO:0000313" key="1">
    <source>
        <dbReference type="EMBL" id="SVC07084.1"/>
    </source>
</evidence>
<protein>
    <submittedName>
        <fullName evidence="1">Uncharacterized protein</fullName>
    </submittedName>
</protein>
<reference evidence="1" key="1">
    <citation type="submission" date="2018-05" db="EMBL/GenBank/DDBJ databases">
        <authorList>
            <person name="Lanie J.A."/>
            <person name="Ng W.-L."/>
            <person name="Kazmierczak K.M."/>
            <person name="Andrzejewski T.M."/>
            <person name="Davidsen T.M."/>
            <person name="Wayne K.J."/>
            <person name="Tettelin H."/>
            <person name="Glass J.I."/>
            <person name="Rusch D."/>
            <person name="Podicherti R."/>
            <person name="Tsui H.-C.T."/>
            <person name="Winkler M.E."/>
        </authorList>
    </citation>
    <scope>NUCLEOTIDE SEQUENCE</scope>
</reference>
<sequence>VPLGVGDVRLAPDLVELAGHAAPLDRGALFIDGDAPDFQQRKRAGVRRVFPSQKLLAIVVAIGVRIGVGVRLGAGKNSELFPLPAIVQAVEVMILL</sequence>
<feature type="non-terminal residue" evidence="1">
    <location>
        <position position="1"/>
    </location>
</feature>
<feature type="non-terminal residue" evidence="1">
    <location>
        <position position="96"/>
    </location>
</feature>